<accession>A0A1S7UN73</accession>
<dbReference type="OMA" id="NHRFAMA"/>
<dbReference type="AlphaFoldDB" id="A0A1S7UN73"/>
<protein>
    <submittedName>
        <fullName evidence="2">Putative pal1-like protein</fullName>
    </submittedName>
</protein>
<dbReference type="OrthoDB" id="5367448at2759"/>
<dbReference type="Proteomes" id="UP000054516">
    <property type="component" value="Unassembled WGS sequence"/>
</dbReference>
<evidence type="ECO:0000313" key="2">
    <source>
        <dbReference type="EMBL" id="GAP84534.1"/>
    </source>
</evidence>
<keyword evidence="3" id="KW-1185">Reference proteome</keyword>
<evidence type="ECO:0000256" key="1">
    <source>
        <dbReference type="SAM" id="MobiDB-lite"/>
    </source>
</evidence>
<feature type="region of interest" description="Disordered" evidence="1">
    <location>
        <begin position="264"/>
        <end position="285"/>
    </location>
</feature>
<reference evidence="2" key="1">
    <citation type="submission" date="2016-03" db="EMBL/GenBank/DDBJ databases">
        <title>Draft genome sequence of Rosellinia necatrix.</title>
        <authorList>
            <person name="Kanematsu S."/>
        </authorList>
    </citation>
    <scope>NUCLEOTIDE SEQUENCE [LARGE SCALE GENOMIC DNA]</scope>
    <source>
        <strain evidence="2">W97</strain>
    </source>
</reference>
<dbReference type="EMBL" id="DF977456">
    <property type="protein sequence ID" value="GAP84534.1"/>
    <property type="molecule type" value="Genomic_DNA"/>
</dbReference>
<evidence type="ECO:0000313" key="3">
    <source>
        <dbReference type="Proteomes" id="UP000054516"/>
    </source>
</evidence>
<proteinExistence type="predicted"/>
<sequence length="285" mass="31031">MSGSTSALAQLKPFTLNSRSLFIKCIPAPRSFYERRAVLAALQKSSQQSIEMFKKLQDSSSFIAITTRPEAAVDLIDNSPLERTIVSQSPSSDEISSQSSWSSNLNTSGPIANPVNPIIADSTAKATPASDELGLSYRTFTLHIFPTNPDYDHREEVRKSPLHGQWPGDGKKMETFISSALKTVIPSGAMAPALRDWETGNQLARDLDSFADNGPEGAASMLLGRKRTSTGESFLLERIRRRAAEQETPKVMSSLVQFFKECRSKSATTPEPGPSQSASAEDSQT</sequence>
<feature type="compositionally biased region" description="Polar residues" evidence="1">
    <location>
        <begin position="265"/>
        <end position="285"/>
    </location>
</feature>
<name>A0A1S7UN73_ROSNE</name>
<organism evidence="2">
    <name type="scientific">Rosellinia necatrix</name>
    <name type="common">White root-rot fungus</name>
    <dbReference type="NCBI Taxonomy" id="77044"/>
    <lineage>
        <taxon>Eukaryota</taxon>
        <taxon>Fungi</taxon>
        <taxon>Dikarya</taxon>
        <taxon>Ascomycota</taxon>
        <taxon>Pezizomycotina</taxon>
        <taxon>Sordariomycetes</taxon>
        <taxon>Xylariomycetidae</taxon>
        <taxon>Xylariales</taxon>
        <taxon>Xylariaceae</taxon>
        <taxon>Rosellinia</taxon>
    </lineage>
</organism>
<gene>
    <name evidence="2" type="ORF">SAMD00023353_1100540</name>
</gene>